<evidence type="ECO:0000256" key="2">
    <source>
        <dbReference type="PROSITE-ProRule" id="PRU10141"/>
    </source>
</evidence>
<dbReference type="Proteomes" id="UP000792457">
    <property type="component" value="Unassembled WGS sequence"/>
</dbReference>
<evidence type="ECO:0000313" key="4">
    <source>
        <dbReference type="EMBL" id="KAG8226289.1"/>
    </source>
</evidence>
<dbReference type="GO" id="GO:0004714">
    <property type="term" value="F:transmembrane receptor protein tyrosine kinase activity"/>
    <property type="evidence" value="ECO:0007669"/>
    <property type="project" value="TreeGrafter"/>
</dbReference>
<dbReference type="Gene3D" id="1.10.510.10">
    <property type="entry name" value="Transferase(Phosphotransferase) domain 1"/>
    <property type="match status" value="1"/>
</dbReference>
<dbReference type="AlphaFoldDB" id="A0A8K0K295"/>
<proteinExistence type="predicted"/>
<feature type="binding site" evidence="2">
    <location>
        <position position="58"/>
    </location>
    <ligand>
        <name>ATP</name>
        <dbReference type="ChEBI" id="CHEBI:30616"/>
    </ligand>
</feature>
<dbReference type="InterPro" id="IPR000719">
    <property type="entry name" value="Prot_kinase_dom"/>
</dbReference>
<dbReference type="PANTHER" id="PTHR24416">
    <property type="entry name" value="TYROSINE-PROTEIN KINASE RECEPTOR"/>
    <property type="match status" value="1"/>
</dbReference>
<dbReference type="GO" id="GO:0043235">
    <property type="term" value="C:receptor complex"/>
    <property type="evidence" value="ECO:0007669"/>
    <property type="project" value="TreeGrafter"/>
</dbReference>
<dbReference type="InterPro" id="IPR050122">
    <property type="entry name" value="RTK"/>
</dbReference>
<organism evidence="4 5">
    <name type="scientific">Ladona fulva</name>
    <name type="common">Scarce chaser dragonfly</name>
    <name type="synonym">Libellula fulva</name>
    <dbReference type="NCBI Taxonomy" id="123851"/>
    <lineage>
        <taxon>Eukaryota</taxon>
        <taxon>Metazoa</taxon>
        <taxon>Ecdysozoa</taxon>
        <taxon>Arthropoda</taxon>
        <taxon>Hexapoda</taxon>
        <taxon>Insecta</taxon>
        <taxon>Pterygota</taxon>
        <taxon>Palaeoptera</taxon>
        <taxon>Odonata</taxon>
        <taxon>Epiprocta</taxon>
        <taxon>Anisoptera</taxon>
        <taxon>Libelluloidea</taxon>
        <taxon>Libellulidae</taxon>
        <taxon>Ladona</taxon>
    </lineage>
</organism>
<reference evidence="4" key="1">
    <citation type="submission" date="2013-04" db="EMBL/GenBank/DDBJ databases">
        <authorList>
            <person name="Qu J."/>
            <person name="Murali S.C."/>
            <person name="Bandaranaike D."/>
            <person name="Bellair M."/>
            <person name="Blankenburg K."/>
            <person name="Chao H."/>
            <person name="Dinh H."/>
            <person name="Doddapaneni H."/>
            <person name="Downs B."/>
            <person name="Dugan-Rocha S."/>
            <person name="Elkadiri S."/>
            <person name="Gnanaolivu R.D."/>
            <person name="Hernandez B."/>
            <person name="Javaid M."/>
            <person name="Jayaseelan J.C."/>
            <person name="Lee S."/>
            <person name="Li M."/>
            <person name="Ming W."/>
            <person name="Munidasa M."/>
            <person name="Muniz J."/>
            <person name="Nguyen L."/>
            <person name="Ongeri F."/>
            <person name="Osuji N."/>
            <person name="Pu L.-L."/>
            <person name="Puazo M."/>
            <person name="Qu C."/>
            <person name="Quiroz J."/>
            <person name="Raj R."/>
            <person name="Weissenberger G."/>
            <person name="Xin Y."/>
            <person name="Zou X."/>
            <person name="Han Y."/>
            <person name="Richards S."/>
            <person name="Worley K."/>
            <person name="Muzny D."/>
            <person name="Gibbs R."/>
        </authorList>
    </citation>
    <scope>NUCLEOTIDE SEQUENCE</scope>
    <source>
        <strain evidence="4">Sampled in the wild</strain>
    </source>
</reference>
<gene>
    <name evidence="4" type="ORF">J437_LFUL002728</name>
</gene>
<dbReference type="Pfam" id="PF07714">
    <property type="entry name" value="PK_Tyr_Ser-Thr"/>
    <property type="match status" value="1"/>
</dbReference>
<comment type="subcellular location">
    <subcellularLocation>
        <location evidence="1">Membrane</location>
        <topology evidence="1">Single-pass membrane protein</topology>
    </subcellularLocation>
</comment>
<dbReference type="InterPro" id="IPR011009">
    <property type="entry name" value="Kinase-like_dom_sf"/>
</dbReference>
<dbReference type="InterPro" id="IPR001245">
    <property type="entry name" value="Ser-Thr/Tyr_kinase_cat_dom"/>
</dbReference>
<comment type="caution">
    <text evidence="4">The sequence shown here is derived from an EMBL/GenBank/DDBJ whole genome shotgun (WGS) entry which is preliminary data.</text>
</comment>
<accession>A0A8K0K295</accession>
<keyword evidence="2" id="KW-0067">ATP-binding</keyword>
<evidence type="ECO:0000256" key="1">
    <source>
        <dbReference type="ARBA" id="ARBA00004167"/>
    </source>
</evidence>
<evidence type="ECO:0000313" key="5">
    <source>
        <dbReference type="Proteomes" id="UP000792457"/>
    </source>
</evidence>
<dbReference type="GO" id="GO:0005886">
    <property type="term" value="C:plasma membrane"/>
    <property type="evidence" value="ECO:0007669"/>
    <property type="project" value="TreeGrafter"/>
</dbReference>
<protein>
    <recommendedName>
        <fullName evidence="3">Protein kinase domain-containing protein</fullName>
    </recommendedName>
</protein>
<sequence>MGNGGGGELSQTRGDPWEFPRHRLRVFNILGEGCFGQVWRCEAQDIDGREGSTVVAVKTLKENSGEKERQDLLQELHIMKMLDPHPNVVRLVGCCTDKDPIFVIMEYMPGGKLQSYLRSTRAERSYGNLHGKSETLTSRDLTSFVYQVARGMQYLSSRGVSHLQFVSHRPP</sequence>
<dbReference type="OrthoDB" id="3256376at2759"/>
<dbReference type="SUPFAM" id="SSF56112">
    <property type="entry name" value="Protein kinase-like (PK-like)"/>
    <property type="match status" value="1"/>
</dbReference>
<dbReference type="Gene3D" id="3.30.200.20">
    <property type="entry name" value="Phosphorylase Kinase, domain 1"/>
    <property type="match status" value="1"/>
</dbReference>
<dbReference type="FunFam" id="3.30.200.20:FF:000678">
    <property type="entry name" value="Tyrosine kinase receptor"/>
    <property type="match status" value="1"/>
</dbReference>
<feature type="domain" description="Protein kinase" evidence="3">
    <location>
        <begin position="24"/>
        <end position="171"/>
    </location>
</feature>
<name>A0A8K0K295_LADFU</name>
<dbReference type="PROSITE" id="PS00107">
    <property type="entry name" value="PROTEIN_KINASE_ATP"/>
    <property type="match status" value="1"/>
</dbReference>
<reference evidence="4" key="2">
    <citation type="submission" date="2017-10" db="EMBL/GenBank/DDBJ databases">
        <title>Ladona fulva Genome sequencing and assembly.</title>
        <authorList>
            <person name="Murali S."/>
            <person name="Richards S."/>
            <person name="Bandaranaike D."/>
            <person name="Bellair M."/>
            <person name="Blankenburg K."/>
            <person name="Chao H."/>
            <person name="Dinh H."/>
            <person name="Doddapaneni H."/>
            <person name="Dugan-Rocha S."/>
            <person name="Elkadiri S."/>
            <person name="Gnanaolivu R."/>
            <person name="Hernandez B."/>
            <person name="Skinner E."/>
            <person name="Javaid M."/>
            <person name="Lee S."/>
            <person name="Li M."/>
            <person name="Ming W."/>
            <person name="Munidasa M."/>
            <person name="Muniz J."/>
            <person name="Nguyen L."/>
            <person name="Hughes D."/>
            <person name="Osuji N."/>
            <person name="Pu L.-L."/>
            <person name="Puazo M."/>
            <person name="Qu C."/>
            <person name="Quiroz J."/>
            <person name="Raj R."/>
            <person name="Weissenberger G."/>
            <person name="Xin Y."/>
            <person name="Zou X."/>
            <person name="Han Y."/>
            <person name="Worley K."/>
            <person name="Muzny D."/>
            <person name="Gibbs R."/>
        </authorList>
    </citation>
    <scope>NUCLEOTIDE SEQUENCE</scope>
    <source>
        <strain evidence="4">Sampled in the wild</strain>
    </source>
</reference>
<keyword evidence="2" id="KW-0547">Nucleotide-binding</keyword>
<dbReference type="PANTHER" id="PTHR24416:SF621">
    <property type="entry name" value="TYROSINE KINASE RECEPTOR CAD96CA"/>
    <property type="match status" value="1"/>
</dbReference>
<dbReference type="EMBL" id="KZ308274">
    <property type="protein sequence ID" value="KAG8226289.1"/>
    <property type="molecule type" value="Genomic_DNA"/>
</dbReference>
<evidence type="ECO:0000259" key="3">
    <source>
        <dbReference type="PROSITE" id="PS50011"/>
    </source>
</evidence>
<dbReference type="GO" id="GO:0005524">
    <property type="term" value="F:ATP binding"/>
    <property type="evidence" value="ECO:0007669"/>
    <property type="project" value="UniProtKB-UniRule"/>
</dbReference>
<dbReference type="GO" id="GO:0007169">
    <property type="term" value="P:cell surface receptor protein tyrosine kinase signaling pathway"/>
    <property type="evidence" value="ECO:0007669"/>
    <property type="project" value="TreeGrafter"/>
</dbReference>
<keyword evidence="5" id="KW-1185">Reference proteome</keyword>
<dbReference type="PROSITE" id="PS50011">
    <property type="entry name" value="PROTEIN_KINASE_DOM"/>
    <property type="match status" value="1"/>
</dbReference>
<dbReference type="InterPro" id="IPR017441">
    <property type="entry name" value="Protein_kinase_ATP_BS"/>
</dbReference>